<evidence type="ECO:0000256" key="6">
    <source>
        <dbReference type="SAM" id="Phobius"/>
    </source>
</evidence>
<organism evidence="7 8">
    <name type="scientific">Morganella morganii</name>
    <name type="common">Proteus morganii</name>
    <dbReference type="NCBI Taxonomy" id="582"/>
    <lineage>
        <taxon>Bacteria</taxon>
        <taxon>Pseudomonadati</taxon>
        <taxon>Pseudomonadota</taxon>
        <taxon>Gammaproteobacteria</taxon>
        <taxon>Enterobacterales</taxon>
        <taxon>Morganellaceae</taxon>
        <taxon>Morganella</taxon>
    </lineage>
</organism>
<feature type="transmembrane region" description="Helical" evidence="6">
    <location>
        <begin position="74"/>
        <end position="94"/>
    </location>
</feature>
<dbReference type="Pfam" id="PF01810">
    <property type="entry name" value="LysE"/>
    <property type="match status" value="1"/>
</dbReference>
<feature type="transmembrane region" description="Helical" evidence="6">
    <location>
        <begin position="43"/>
        <end position="68"/>
    </location>
</feature>
<keyword evidence="3 6" id="KW-0812">Transmembrane</keyword>
<sequence>MPDNHHDDFFAVALAHFIALISPGPDFLLIIKSTLRNSRRVAFGVVSGIATANALYIVLCLAGAGAILAQSVTLMILIKLFGGVFLLFIAWQALRARKSDYRFLMAQAAEDKNTHPQSTFTKEFLIGLSSGLLNPKNLLFYLSLFTVVLESQDNSALFKTGIALWMVMAVLIWDSLIMYLLTRPAVRQQFNRCAFWIDKTAGIILGMVGLKIIHMTFKSTP</sequence>
<dbReference type="PATRIC" id="fig|582.24.peg.2571"/>
<name>A0A0D8LAJ8_MORMO</name>
<keyword evidence="4 6" id="KW-1133">Transmembrane helix</keyword>
<keyword evidence="2" id="KW-1003">Cell membrane</keyword>
<reference evidence="7 8" key="1">
    <citation type="submission" date="2015-02" db="EMBL/GenBank/DDBJ databases">
        <title>Whole genome shotgun sequencing of cultured foodborne pathogen.</title>
        <authorList>
            <person name="Timme R."/>
            <person name="Allard M.W."/>
            <person name="Strain E."/>
            <person name="Evans P.S."/>
            <person name="Brown E."/>
        </authorList>
    </citation>
    <scope>NUCLEOTIDE SEQUENCE [LARGE SCALE GENOMIC DNA]</scope>
    <source>
        <strain evidence="7 8">GCSL-TSO-24</strain>
    </source>
</reference>
<evidence type="ECO:0000313" key="7">
    <source>
        <dbReference type="EMBL" id="KJF78121.1"/>
    </source>
</evidence>
<feature type="transmembrane region" description="Helical" evidence="6">
    <location>
        <begin position="162"/>
        <end position="181"/>
    </location>
</feature>
<keyword evidence="5 6" id="KW-0472">Membrane</keyword>
<proteinExistence type="predicted"/>
<dbReference type="PANTHER" id="PTHR30086">
    <property type="entry name" value="ARGININE EXPORTER PROTEIN ARGO"/>
    <property type="match status" value="1"/>
</dbReference>
<feature type="transmembrane region" description="Helical" evidence="6">
    <location>
        <begin position="12"/>
        <end position="31"/>
    </location>
</feature>
<evidence type="ECO:0000313" key="8">
    <source>
        <dbReference type="Proteomes" id="UP000032582"/>
    </source>
</evidence>
<gene>
    <name evidence="7" type="ORF">UA45_08250</name>
</gene>
<dbReference type="InterPro" id="IPR001123">
    <property type="entry name" value="LeuE-type"/>
</dbReference>
<dbReference type="EMBL" id="JZSH01000074">
    <property type="protein sequence ID" value="KJF78121.1"/>
    <property type="molecule type" value="Genomic_DNA"/>
</dbReference>
<comment type="subcellular location">
    <subcellularLocation>
        <location evidence="1">Cell membrane</location>
        <topology evidence="1">Multi-pass membrane protein</topology>
    </subcellularLocation>
</comment>
<evidence type="ECO:0000256" key="1">
    <source>
        <dbReference type="ARBA" id="ARBA00004651"/>
    </source>
</evidence>
<evidence type="ECO:0000256" key="3">
    <source>
        <dbReference type="ARBA" id="ARBA00022692"/>
    </source>
</evidence>
<accession>A0A0D8LAJ8</accession>
<feature type="transmembrane region" description="Helical" evidence="6">
    <location>
        <begin position="193"/>
        <end position="213"/>
    </location>
</feature>
<dbReference type="PANTHER" id="PTHR30086:SF17">
    <property type="entry name" value="LYSE FAMILY TRANSLOCATOR"/>
    <property type="match status" value="1"/>
</dbReference>
<comment type="caution">
    <text evidence="7">The sequence shown here is derived from an EMBL/GenBank/DDBJ whole genome shotgun (WGS) entry which is preliminary data.</text>
</comment>
<evidence type="ECO:0000256" key="5">
    <source>
        <dbReference type="ARBA" id="ARBA00023136"/>
    </source>
</evidence>
<dbReference type="Proteomes" id="UP000032582">
    <property type="component" value="Unassembled WGS sequence"/>
</dbReference>
<dbReference type="GO" id="GO:0005886">
    <property type="term" value="C:plasma membrane"/>
    <property type="evidence" value="ECO:0007669"/>
    <property type="project" value="UniProtKB-SubCell"/>
</dbReference>
<protein>
    <submittedName>
        <fullName evidence="7">Amino acid transporter LysE</fullName>
    </submittedName>
</protein>
<feature type="transmembrane region" description="Helical" evidence="6">
    <location>
        <begin position="124"/>
        <end position="142"/>
    </location>
</feature>
<evidence type="ECO:0000256" key="4">
    <source>
        <dbReference type="ARBA" id="ARBA00022989"/>
    </source>
</evidence>
<dbReference type="AlphaFoldDB" id="A0A0D8LAJ8"/>
<dbReference type="GO" id="GO:0015171">
    <property type="term" value="F:amino acid transmembrane transporter activity"/>
    <property type="evidence" value="ECO:0007669"/>
    <property type="project" value="TreeGrafter"/>
</dbReference>
<evidence type="ECO:0000256" key="2">
    <source>
        <dbReference type="ARBA" id="ARBA00022475"/>
    </source>
</evidence>